<proteinExistence type="predicted"/>
<accession>A0A1H5RGN6</accession>
<keyword evidence="1" id="KW-0732">Signal</keyword>
<reference evidence="3" key="1">
    <citation type="submission" date="2016-10" db="EMBL/GenBank/DDBJ databases">
        <authorList>
            <person name="Varghese N."/>
            <person name="Submissions S."/>
        </authorList>
    </citation>
    <scope>NUCLEOTIDE SEQUENCE [LARGE SCALE GENOMIC DNA]</scope>
    <source>
        <strain evidence="3">DSM 44654</strain>
    </source>
</reference>
<name>A0A1H5RGN6_9PSEU</name>
<sequence length="139" mass="13733">MRISKISAVAAVAAATITTGVLAPADAAPVSGVPTMTVTQTPGTTARPAAGPGTCSGSWIYVDTLGGEIGARSRPDADAGSTIVFIVKGTGLLPCRKGVTSGLANACGVTGSHAWVLVQNVAKPGWSGYIPAVCTSDYS</sequence>
<feature type="chain" id="PRO_5038486129" evidence="1">
    <location>
        <begin position="24"/>
        <end position="139"/>
    </location>
</feature>
<feature type="signal peptide" evidence="1">
    <location>
        <begin position="1"/>
        <end position="23"/>
    </location>
</feature>
<dbReference type="EMBL" id="FNUJ01000014">
    <property type="protein sequence ID" value="SEF37490.1"/>
    <property type="molecule type" value="Genomic_DNA"/>
</dbReference>
<evidence type="ECO:0000256" key="1">
    <source>
        <dbReference type="SAM" id="SignalP"/>
    </source>
</evidence>
<protein>
    <submittedName>
        <fullName evidence="2">Uncharacterized protein</fullName>
    </submittedName>
</protein>
<evidence type="ECO:0000313" key="3">
    <source>
        <dbReference type="Proteomes" id="UP000198878"/>
    </source>
</evidence>
<dbReference type="RefSeq" id="WP_086677197.1">
    <property type="nucleotide sequence ID" value="NZ_FNUJ01000014.1"/>
</dbReference>
<keyword evidence="3" id="KW-1185">Reference proteome</keyword>
<evidence type="ECO:0000313" key="2">
    <source>
        <dbReference type="EMBL" id="SEF37490.1"/>
    </source>
</evidence>
<dbReference type="OrthoDB" id="3700478at2"/>
<organism evidence="2 3">
    <name type="scientific">Amycolatopsis pretoriensis</name>
    <dbReference type="NCBI Taxonomy" id="218821"/>
    <lineage>
        <taxon>Bacteria</taxon>
        <taxon>Bacillati</taxon>
        <taxon>Actinomycetota</taxon>
        <taxon>Actinomycetes</taxon>
        <taxon>Pseudonocardiales</taxon>
        <taxon>Pseudonocardiaceae</taxon>
        <taxon>Amycolatopsis</taxon>
    </lineage>
</organism>
<dbReference type="Proteomes" id="UP000198878">
    <property type="component" value="Unassembled WGS sequence"/>
</dbReference>
<dbReference type="AlphaFoldDB" id="A0A1H5RGN6"/>
<gene>
    <name evidence="2" type="ORF">SAMN05421837_11450</name>
</gene>